<evidence type="ECO:0000256" key="1">
    <source>
        <dbReference type="ARBA" id="ARBA00022737"/>
    </source>
</evidence>
<dbReference type="PANTHER" id="PTHR38537">
    <property type="entry name" value="JITTERBUG, ISOFORM N"/>
    <property type="match status" value="1"/>
</dbReference>
<dbReference type="GO" id="GO:0030036">
    <property type="term" value="P:actin cytoskeleton organization"/>
    <property type="evidence" value="ECO:0007669"/>
    <property type="project" value="InterPro"/>
</dbReference>
<comment type="caution">
    <text evidence="6">The sequence shown here is derived from an EMBL/GenBank/DDBJ whole genome shotgun (WGS) entry which is preliminary data.</text>
</comment>
<dbReference type="InterPro" id="IPR017868">
    <property type="entry name" value="Filamin/ABP280_repeat-like"/>
</dbReference>
<keyword evidence="3" id="KW-0472">Membrane</keyword>
<keyword evidence="3" id="KW-1133">Transmembrane helix</keyword>
<keyword evidence="3" id="KW-0812">Transmembrane</keyword>
<evidence type="ECO:0000259" key="5">
    <source>
        <dbReference type="Pfam" id="PF23616"/>
    </source>
</evidence>
<feature type="repeat" description="Filamin" evidence="2">
    <location>
        <begin position="206"/>
        <end position="243"/>
    </location>
</feature>
<evidence type="ECO:0000313" key="7">
    <source>
        <dbReference type="Proteomes" id="UP001153076"/>
    </source>
</evidence>
<keyword evidence="1" id="KW-0677">Repeat</keyword>
<evidence type="ECO:0000256" key="4">
    <source>
        <dbReference type="SAM" id="SignalP"/>
    </source>
</evidence>
<reference evidence="6" key="1">
    <citation type="submission" date="2022-04" db="EMBL/GenBank/DDBJ databases">
        <title>Carnegiea gigantea Genome sequencing and assembly v2.</title>
        <authorList>
            <person name="Copetti D."/>
            <person name="Sanderson M.J."/>
            <person name="Burquez A."/>
            <person name="Wojciechowski M.F."/>
        </authorList>
    </citation>
    <scope>NUCLEOTIDE SEQUENCE</scope>
    <source>
        <strain evidence="6">SGP5-SGP5p</strain>
        <tissue evidence="6">Aerial part</tissue>
    </source>
</reference>
<feature type="repeat" description="Filamin" evidence="2">
    <location>
        <begin position="354"/>
        <end position="489"/>
    </location>
</feature>
<dbReference type="InterPro" id="IPR014756">
    <property type="entry name" value="Ig_E-set"/>
</dbReference>
<keyword evidence="7" id="KW-1185">Reference proteome</keyword>
<proteinExistence type="predicted"/>
<dbReference type="Proteomes" id="UP001153076">
    <property type="component" value="Unassembled WGS sequence"/>
</dbReference>
<name>A0A9Q1GKW0_9CARY</name>
<keyword evidence="4" id="KW-0732">Signal</keyword>
<dbReference type="InterPro" id="IPR044801">
    <property type="entry name" value="Filamin"/>
</dbReference>
<feature type="signal peptide" evidence="4">
    <location>
        <begin position="1"/>
        <end position="22"/>
    </location>
</feature>
<dbReference type="Pfam" id="PF00630">
    <property type="entry name" value="Filamin"/>
    <property type="match status" value="1"/>
</dbReference>
<feature type="domain" description="GEX2 N-terminal Ig-like" evidence="5">
    <location>
        <begin position="30"/>
        <end position="130"/>
    </location>
</feature>
<dbReference type="InterPro" id="IPR013783">
    <property type="entry name" value="Ig-like_fold"/>
</dbReference>
<dbReference type="SUPFAM" id="SSF81296">
    <property type="entry name" value="E set domains"/>
    <property type="match status" value="3"/>
</dbReference>
<organism evidence="6 7">
    <name type="scientific">Carnegiea gigantea</name>
    <dbReference type="NCBI Taxonomy" id="171969"/>
    <lineage>
        <taxon>Eukaryota</taxon>
        <taxon>Viridiplantae</taxon>
        <taxon>Streptophyta</taxon>
        <taxon>Embryophyta</taxon>
        <taxon>Tracheophyta</taxon>
        <taxon>Spermatophyta</taxon>
        <taxon>Magnoliopsida</taxon>
        <taxon>eudicotyledons</taxon>
        <taxon>Gunneridae</taxon>
        <taxon>Pentapetalae</taxon>
        <taxon>Caryophyllales</taxon>
        <taxon>Cactineae</taxon>
        <taxon>Cactaceae</taxon>
        <taxon>Cactoideae</taxon>
        <taxon>Echinocereeae</taxon>
        <taxon>Carnegiea</taxon>
    </lineage>
</organism>
<dbReference type="Pfam" id="PF23616">
    <property type="entry name" value="Ig_GEX2_N"/>
    <property type="match status" value="2"/>
</dbReference>
<dbReference type="OrthoDB" id="5334309at2759"/>
<dbReference type="PANTHER" id="PTHR38537:SF8">
    <property type="entry name" value="FILAMIN-A"/>
    <property type="match status" value="1"/>
</dbReference>
<evidence type="ECO:0000256" key="3">
    <source>
        <dbReference type="SAM" id="Phobius"/>
    </source>
</evidence>
<accession>A0A9Q1GKW0</accession>
<feature type="domain" description="GEX2 N-terminal Ig-like" evidence="5">
    <location>
        <begin position="140"/>
        <end position="243"/>
    </location>
</feature>
<evidence type="ECO:0000256" key="2">
    <source>
        <dbReference type="PROSITE-ProRule" id="PRU00087"/>
    </source>
</evidence>
<feature type="chain" id="PRO_5040304060" description="GEX2 N-terminal Ig-like domain-containing protein" evidence="4">
    <location>
        <begin position="23"/>
        <end position="1097"/>
    </location>
</feature>
<dbReference type="PROSITE" id="PS50194">
    <property type="entry name" value="FILAMIN_REPEAT"/>
    <property type="match status" value="2"/>
</dbReference>
<dbReference type="GO" id="GO:0051015">
    <property type="term" value="F:actin filament binding"/>
    <property type="evidence" value="ECO:0007669"/>
    <property type="project" value="InterPro"/>
</dbReference>
<dbReference type="Gene3D" id="2.60.40.3440">
    <property type="match status" value="1"/>
</dbReference>
<dbReference type="Pfam" id="PF17963">
    <property type="entry name" value="Big_9"/>
    <property type="match status" value="1"/>
</dbReference>
<dbReference type="Gene3D" id="2.60.40.10">
    <property type="entry name" value="Immunoglobulins"/>
    <property type="match status" value="3"/>
</dbReference>
<dbReference type="InterPro" id="IPR056434">
    <property type="entry name" value="Ig_GEX2_N"/>
</dbReference>
<dbReference type="AlphaFoldDB" id="A0A9Q1GKW0"/>
<gene>
    <name evidence="6" type="ORF">Cgig2_011129</name>
</gene>
<evidence type="ECO:0000313" key="6">
    <source>
        <dbReference type="EMBL" id="KAJ8421036.1"/>
    </source>
</evidence>
<sequence length="1097" mass="121106">MAIQVLIHGVVVLSLAVASAVADPNDEYKPKFAFSWAEDKDTYIAGDTATIKIKRLDNFDPHAYKVAFNPTISVNGKPGNSSFISGLAFNFGADASSWAISFVPILVGVFDVLITDEIFAVLDSSLHFTVHPGQMHPAVSIVSWMDNINEFVARMKAVILILPKDAFGNNVALKNAELDSFVFNVSESYSNGSAVNALNITSLGWNDDGYFRIEFIASSAGKLLLHVQRNGQTFRGSPLPFFVSPGPLVVSKCAAEWKYGTNLSQLDSKMEIFIYQFDLYGNVVVGPFSFDAEIVEKSTHLSIPVADLNFKEYSPGIQLLEFGAVEPGNFLLMIYDAQHSTNISNVPYEFTVLTGSCDASKSIVNGSGLNSSIAGEEASFTVYLKDKYEYPSPVELRMLQVKITHETELYAVVPIVYPLEAHEGTRSPWHMGDDAMGHFEPAPAPSINQNDSPTGTSQAYAYHVVYSPKRSGVYDILVLCGNIPLNGDPSFKKEVKAGHATGEVNMSLSGVVKFASKTEKLVQNEVILQLMDSFSNPVLSMQSKLKLEIDSINESDFTTWTFMDNNDGSYTGQYMVENVGSYELCVLFNHNHLLPCPCNINAYSSEYFPKAYDDSVSLWEDESIAFNALGNDYFAGENTTIIGFSNPHSGTLLQNRLFFRYTPYKGFYGNDSFSYMIRDINENTATASVSIVVLSTPPQVVSLPTNLRATEDVMFPKFGGFHGLGIAFPDLMKNISITVSANSGTVSLAPMMMHFWQPIWSRLIITRDGQEAKGLTLSGPVEVINMVLQSIQYLGDENFYGDDTITVSARNNDLATHVNFTIFVEPVNDRPCIHTPEFVVLEESGDGNRSLIYRKGKDKFEFFIDDPDLLHFPGNRSDFVVSLSMEVTSGVIEAVLPVKLVNTTELKLRSSCQWQPLQTFVTISEHFVVKARGVRFQGAIDDCNIILQKLKYYGIDYGAVLKIMVNDMGIYGNGCFLDCAENVSKPLQAEANVNLIKRRPLSSGVADALGFIIILEFLVILSLGAVMLFYTCKCAISLINERRNPDINEDADHPIQTSDRQYMRKNKVAEKPTSSARSCPSPVLFSGVASSFCQHQR</sequence>
<feature type="transmembrane region" description="Helical" evidence="3">
    <location>
        <begin position="1008"/>
        <end position="1032"/>
    </location>
</feature>
<dbReference type="EMBL" id="JAKOGI010002965">
    <property type="protein sequence ID" value="KAJ8421036.1"/>
    <property type="molecule type" value="Genomic_DNA"/>
</dbReference>
<protein>
    <recommendedName>
        <fullName evidence="5">GEX2 N-terminal Ig-like domain-containing protein</fullName>
    </recommendedName>
</protein>
<dbReference type="GO" id="GO:0048235">
    <property type="term" value="P:pollen sperm cell differentiation"/>
    <property type="evidence" value="ECO:0007669"/>
    <property type="project" value="TreeGrafter"/>
</dbReference>